<keyword evidence="3" id="KW-1185">Reference proteome</keyword>
<accession>A0A2T3A4G5</accession>
<sequence length="196" mass="21536">MRLFLVQQSGIGFGVWSWPDNFSKHDNAALRQILETLALSFGSSVRHKIETNTKPTTIRNESGNGKGKEKGRQIAFLTTRHWRKLSSAAKSHAVPLPTLRRTSRCSVDPAIQRSSHSRHSVTLASQQGQVAPFVTCLLVVLFCHFLAFNSLFDRRIPHHPPSIVTGLAATVVCSKGMPSMQLGGATQRSAGIRLVK</sequence>
<evidence type="ECO:0000313" key="2">
    <source>
        <dbReference type="EMBL" id="PSR82703.1"/>
    </source>
</evidence>
<dbReference type="EMBL" id="KZ678472">
    <property type="protein sequence ID" value="PSR82703.1"/>
    <property type="molecule type" value="Genomic_DNA"/>
</dbReference>
<dbReference type="InParanoid" id="A0A2T3A4G5"/>
<evidence type="ECO:0000256" key="1">
    <source>
        <dbReference type="SAM" id="Phobius"/>
    </source>
</evidence>
<proteinExistence type="predicted"/>
<feature type="transmembrane region" description="Helical" evidence="1">
    <location>
        <begin position="130"/>
        <end position="152"/>
    </location>
</feature>
<reference evidence="2 3" key="1">
    <citation type="journal article" date="2018" name="Mycol. Prog.">
        <title>Coniella lustricola, a new species from submerged detritus.</title>
        <authorList>
            <person name="Raudabaugh D.B."/>
            <person name="Iturriaga T."/>
            <person name="Carver A."/>
            <person name="Mondo S."/>
            <person name="Pangilinan J."/>
            <person name="Lipzen A."/>
            <person name="He G."/>
            <person name="Amirebrahimi M."/>
            <person name="Grigoriev I.V."/>
            <person name="Miller A.N."/>
        </authorList>
    </citation>
    <scope>NUCLEOTIDE SEQUENCE [LARGE SCALE GENOMIC DNA]</scope>
    <source>
        <strain evidence="2 3">B22-T-1</strain>
    </source>
</reference>
<dbReference type="Proteomes" id="UP000241462">
    <property type="component" value="Unassembled WGS sequence"/>
</dbReference>
<keyword evidence="1" id="KW-0472">Membrane</keyword>
<evidence type="ECO:0000313" key="3">
    <source>
        <dbReference type="Proteomes" id="UP000241462"/>
    </source>
</evidence>
<name>A0A2T3A4G5_9PEZI</name>
<gene>
    <name evidence="2" type="ORF">BD289DRAFT_9526</name>
</gene>
<keyword evidence="1" id="KW-1133">Transmembrane helix</keyword>
<keyword evidence="1" id="KW-0812">Transmembrane</keyword>
<protein>
    <submittedName>
        <fullName evidence="2">Uncharacterized protein</fullName>
    </submittedName>
</protein>
<dbReference type="AlphaFoldDB" id="A0A2T3A4G5"/>
<organism evidence="2 3">
    <name type="scientific">Coniella lustricola</name>
    <dbReference type="NCBI Taxonomy" id="2025994"/>
    <lineage>
        <taxon>Eukaryota</taxon>
        <taxon>Fungi</taxon>
        <taxon>Dikarya</taxon>
        <taxon>Ascomycota</taxon>
        <taxon>Pezizomycotina</taxon>
        <taxon>Sordariomycetes</taxon>
        <taxon>Sordariomycetidae</taxon>
        <taxon>Diaporthales</taxon>
        <taxon>Schizoparmaceae</taxon>
        <taxon>Coniella</taxon>
    </lineage>
</organism>